<dbReference type="SUPFAM" id="SSF52009">
    <property type="entry name" value="Phosphohistidine domain"/>
    <property type="match status" value="1"/>
</dbReference>
<feature type="binding site" evidence="19">
    <location>
        <position position="352"/>
    </location>
    <ligand>
        <name>phosphoenolpyruvate</name>
        <dbReference type="ChEBI" id="CHEBI:58702"/>
    </ligand>
</feature>
<dbReference type="Pfam" id="PF02896">
    <property type="entry name" value="PEP-utilizers_C"/>
    <property type="match status" value="1"/>
</dbReference>
<evidence type="ECO:0000256" key="2">
    <source>
        <dbReference type="ARBA" id="ARBA00001946"/>
    </source>
</evidence>
<organism evidence="24 25">
    <name type="scientific">Sutterella parvirubra YIT 11816</name>
    <dbReference type="NCBI Taxonomy" id="762967"/>
    <lineage>
        <taxon>Bacteria</taxon>
        <taxon>Pseudomonadati</taxon>
        <taxon>Pseudomonadota</taxon>
        <taxon>Betaproteobacteria</taxon>
        <taxon>Burkholderiales</taxon>
        <taxon>Sutterellaceae</taxon>
        <taxon>Sutterella</taxon>
    </lineage>
</organism>
<dbReference type="InterPro" id="IPR050499">
    <property type="entry name" value="PEP-utilizing_PTS_enzyme"/>
</dbReference>
<dbReference type="PROSITE" id="PS00742">
    <property type="entry name" value="PEP_ENZYMES_2"/>
    <property type="match status" value="1"/>
</dbReference>
<dbReference type="EC" id="2.7.3.9" evidence="6 17"/>
<evidence type="ECO:0000256" key="13">
    <source>
        <dbReference type="ARBA" id="ARBA00022723"/>
    </source>
</evidence>
<keyword evidence="11 17" id="KW-0808">Transferase</keyword>
<evidence type="ECO:0000256" key="20">
    <source>
        <dbReference type="PIRSR" id="PIRSR000732-3"/>
    </source>
</evidence>
<evidence type="ECO:0000256" key="19">
    <source>
        <dbReference type="PIRSR" id="PIRSR000732-2"/>
    </source>
</evidence>
<evidence type="ECO:0000259" key="21">
    <source>
        <dbReference type="Pfam" id="PF00391"/>
    </source>
</evidence>
<dbReference type="InterPro" id="IPR036618">
    <property type="entry name" value="PtsI_HPr-bd_sf"/>
</dbReference>
<feature type="binding site" evidence="20">
    <location>
        <position position="458"/>
    </location>
    <ligand>
        <name>Mg(2+)</name>
        <dbReference type="ChEBI" id="CHEBI:18420"/>
    </ligand>
</feature>
<keyword evidence="25" id="KW-1185">Reference proteome</keyword>
<dbReference type="Pfam" id="PF00391">
    <property type="entry name" value="PEP-utilizers"/>
    <property type="match status" value="1"/>
</dbReference>
<keyword evidence="8 17" id="KW-0813">Transport</keyword>
<dbReference type="GO" id="GO:0008965">
    <property type="term" value="F:phosphoenolpyruvate-protein phosphotransferase activity"/>
    <property type="evidence" value="ECO:0007669"/>
    <property type="project" value="UniProtKB-EC"/>
</dbReference>
<feature type="domain" description="PEP-utilising enzyme mobile" evidence="21">
    <location>
        <begin position="170"/>
        <end position="245"/>
    </location>
</feature>
<reference evidence="24 25" key="1">
    <citation type="submission" date="2011-11" db="EMBL/GenBank/DDBJ databases">
        <authorList>
            <person name="Weinstock G."/>
            <person name="Sodergren E."/>
            <person name="Clifton S."/>
            <person name="Fulton L."/>
            <person name="Fulton B."/>
            <person name="Courtney L."/>
            <person name="Fronick C."/>
            <person name="Harrison M."/>
            <person name="Strong C."/>
            <person name="Farmer C."/>
            <person name="Delahaunty K."/>
            <person name="Markovic C."/>
            <person name="Hall O."/>
            <person name="Minx P."/>
            <person name="Tomlinson C."/>
            <person name="Mitreva M."/>
            <person name="Hou S."/>
            <person name="Chen J."/>
            <person name="Wollam A."/>
            <person name="Pepin K.H."/>
            <person name="Johnson M."/>
            <person name="Bhonagiri V."/>
            <person name="Zhang X."/>
            <person name="Suruliraj S."/>
            <person name="Warren W."/>
            <person name="Chinwalla A."/>
            <person name="Mardis E.R."/>
            <person name="Wilson R.K."/>
        </authorList>
    </citation>
    <scope>NUCLEOTIDE SEQUENCE [LARGE SCALE GENOMIC DNA]</scope>
    <source>
        <strain evidence="24 25">YIT 11816</strain>
    </source>
</reference>
<dbReference type="Proteomes" id="UP000004956">
    <property type="component" value="Unassembled WGS sequence"/>
</dbReference>
<dbReference type="EMBL" id="AFBQ01000342">
    <property type="protein sequence ID" value="EHY30403.1"/>
    <property type="molecule type" value="Genomic_DNA"/>
</dbReference>
<feature type="domain" description="Phosphotransferase system enzyme I N-terminal" evidence="23">
    <location>
        <begin position="17"/>
        <end position="139"/>
    </location>
</feature>
<evidence type="ECO:0000313" key="24">
    <source>
        <dbReference type="EMBL" id="EHY30403.1"/>
    </source>
</evidence>
<feature type="active site" description="Proton donor" evidence="18">
    <location>
        <position position="529"/>
    </location>
</feature>
<dbReference type="SUPFAM" id="SSF51621">
    <property type="entry name" value="Phosphoenolpyruvate/pyruvate domain"/>
    <property type="match status" value="1"/>
</dbReference>
<evidence type="ECO:0000256" key="1">
    <source>
        <dbReference type="ARBA" id="ARBA00000683"/>
    </source>
</evidence>
<dbReference type="Gene3D" id="3.50.30.10">
    <property type="entry name" value="Phosphohistidine domain"/>
    <property type="match status" value="1"/>
</dbReference>
<keyword evidence="12 17" id="KW-0598">Phosphotransferase system</keyword>
<dbReference type="AlphaFoldDB" id="H3KHK8"/>
<dbReference type="InterPro" id="IPR036637">
    <property type="entry name" value="Phosphohistidine_dom_sf"/>
</dbReference>
<dbReference type="STRING" id="762967.HMPREF9440_02252"/>
<evidence type="ECO:0000313" key="25">
    <source>
        <dbReference type="Proteomes" id="UP000004956"/>
    </source>
</evidence>
<sequence length="609" mass="67468">MTEELQEEAQAPVQLDGLTVYPGVAAGTVQIFASSDLDIPQFAIEKSQVRGEILRLRNAVSAVDKQMAAMTDTLDEDLPAEAAAFIEVHRTILKDPTLLADTNELIKTELVNAEWALSLRLERVRRDFEQIDDDYLRQRVEDIAHVVQRVQRTLAGRRSEASLLDVETVEDKVILVSDRLDPTDMLQLRERDDLDIVGLVLEEGSVTSHSAILAHSLEIPTLVGVTGLRESAANNQRVLLDADAGVIELNPTPEQLKDARLRMREQRRAKRQLRKLKDVSAVTTDGTDVVLAANIALPDDLVDVHRVGASGIGLFRTEFLYLNREDLPGEEEQFLAYQKIFRSMRGKSVVIRTADLGGDKMLSRESMALLRNAPVEESNPALGLRGIRFSFAYPELLTTQLRAILRAGAGAVVNILLPLVTSPVEVRRFREILEEVRASLEAEEAKLPEAVNVGGMVEVPAAVAVLRDLIPVLDFFSLGTNDLVQYTLAVDRTNAAVSDYYEECHPAVLRLIAETIRRVTGAGKSVSVCGEMAGRTDLTEFFLGLGCRVLSMDASRIPSVKNRVLQIDSEDATDFSRGILHRRSAESVRRALTERETRFQVNDHAEESL</sequence>
<gene>
    <name evidence="24" type="ORF">HMPREF9440_02252</name>
</gene>
<evidence type="ECO:0000256" key="11">
    <source>
        <dbReference type="ARBA" id="ARBA00022679"/>
    </source>
</evidence>
<dbReference type="SUPFAM" id="SSF47831">
    <property type="entry name" value="Enzyme I of the PEP:sugar phosphotransferase system HPr-binding (sub)domain"/>
    <property type="match status" value="1"/>
</dbReference>
<dbReference type="NCBIfam" id="TIGR01417">
    <property type="entry name" value="PTS_I_fam"/>
    <property type="match status" value="1"/>
</dbReference>
<comment type="similarity">
    <text evidence="5 17">Belongs to the PEP-utilizing enzyme family.</text>
</comment>
<dbReference type="Pfam" id="PF05524">
    <property type="entry name" value="PEP-utilisers_N"/>
    <property type="match status" value="1"/>
</dbReference>
<protein>
    <recommendedName>
        <fullName evidence="7 17">Phosphoenolpyruvate-protein phosphotransferase</fullName>
        <ecNumber evidence="6 17">2.7.3.9</ecNumber>
    </recommendedName>
    <alternativeName>
        <fullName evidence="16 17">Phosphotransferase system, enzyme I</fullName>
    </alternativeName>
</protein>
<keyword evidence="24" id="KW-0670">Pyruvate</keyword>
<feature type="binding site" evidence="19">
    <location>
        <begin position="481"/>
        <end position="482"/>
    </location>
    <ligand>
        <name>phosphoenolpyruvate</name>
        <dbReference type="ChEBI" id="CHEBI:58702"/>
    </ligand>
</feature>
<dbReference type="PANTHER" id="PTHR46244">
    <property type="entry name" value="PHOSPHOENOLPYRUVATE-PROTEIN PHOSPHOTRANSFERASE"/>
    <property type="match status" value="1"/>
</dbReference>
<dbReference type="InterPro" id="IPR000121">
    <property type="entry name" value="PEP_util_C"/>
</dbReference>
<evidence type="ECO:0000256" key="5">
    <source>
        <dbReference type="ARBA" id="ARBA00007837"/>
    </source>
</evidence>
<accession>H3KHK8</accession>
<evidence type="ECO:0000256" key="14">
    <source>
        <dbReference type="ARBA" id="ARBA00022777"/>
    </source>
</evidence>
<keyword evidence="15 17" id="KW-0460">Magnesium</keyword>
<evidence type="ECO:0000256" key="6">
    <source>
        <dbReference type="ARBA" id="ARBA00012232"/>
    </source>
</evidence>
<dbReference type="InterPro" id="IPR024692">
    <property type="entry name" value="PTS_EI"/>
</dbReference>
<feature type="binding site" evidence="19">
    <location>
        <position position="316"/>
    </location>
    <ligand>
        <name>phosphoenolpyruvate</name>
        <dbReference type="ChEBI" id="CHEBI:58702"/>
    </ligand>
</feature>
<keyword evidence="9 17" id="KW-0963">Cytoplasm</keyword>
<evidence type="ECO:0000259" key="22">
    <source>
        <dbReference type="Pfam" id="PF02896"/>
    </source>
</evidence>
<dbReference type="InterPro" id="IPR040442">
    <property type="entry name" value="Pyrv_kinase-like_dom_sf"/>
</dbReference>
<dbReference type="RefSeq" id="WP_008543539.1">
    <property type="nucleotide sequence ID" value="NZ_JH605011.1"/>
</dbReference>
<evidence type="ECO:0000256" key="4">
    <source>
        <dbReference type="ARBA" id="ARBA00004496"/>
    </source>
</evidence>
<feature type="binding site" evidence="19">
    <location>
        <position position="492"/>
    </location>
    <ligand>
        <name>phosphoenolpyruvate</name>
        <dbReference type="ChEBI" id="CHEBI:58702"/>
    </ligand>
</feature>
<keyword evidence="14 17" id="KW-0418">Kinase</keyword>
<evidence type="ECO:0000256" key="9">
    <source>
        <dbReference type="ARBA" id="ARBA00022490"/>
    </source>
</evidence>
<dbReference type="OrthoDB" id="9765468at2"/>
<dbReference type="InterPro" id="IPR015813">
    <property type="entry name" value="Pyrv/PenolPyrv_kinase-like_dom"/>
</dbReference>
<comment type="subcellular location">
    <subcellularLocation>
        <location evidence="4 17">Cytoplasm</location>
    </subcellularLocation>
</comment>
<name>H3KHK8_9BURK</name>
<keyword evidence="13 17" id="KW-0479">Metal-binding</keyword>
<evidence type="ECO:0000256" key="12">
    <source>
        <dbReference type="ARBA" id="ARBA00022683"/>
    </source>
</evidence>
<evidence type="ECO:0000256" key="16">
    <source>
        <dbReference type="ARBA" id="ARBA00033235"/>
    </source>
</evidence>
<dbReference type="GO" id="GO:0016301">
    <property type="term" value="F:kinase activity"/>
    <property type="evidence" value="ECO:0007669"/>
    <property type="project" value="UniProtKB-KW"/>
</dbReference>
<evidence type="ECO:0000259" key="23">
    <source>
        <dbReference type="Pfam" id="PF05524"/>
    </source>
</evidence>
<comment type="cofactor">
    <cofactor evidence="2 17 20">
        <name>Mg(2+)</name>
        <dbReference type="ChEBI" id="CHEBI:18420"/>
    </cofactor>
</comment>
<comment type="catalytic activity">
    <reaction evidence="1 17">
        <text>L-histidyl-[protein] + phosphoenolpyruvate = N(pros)-phospho-L-histidyl-[protein] + pyruvate</text>
        <dbReference type="Rhea" id="RHEA:23880"/>
        <dbReference type="Rhea" id="RHEA-COMP:9745"/>
        <dbReference type="Rhea" id="RHEA-COMP:9746"/>
        <dbReference type="ChEBI" id="CHEBI:15361"/>
        <dbReference type="ChEBI" id="CHEBI:29979"/>
        <dbReference type="ChEBI" id="CHEBI:58702"/>
        <dbReference type="ChEBI" id="CHEBI:64837"/>
        <dbReference type="EC" id="2.7.3.9"/>
    </reaction>
</comment>
<dbReference type="InterPro" id="IPR008279">
    <property type="entry name" value="PEP-util_enz_mobile_dom"/>
</dbReference>
<dbReference type="PANTHER" id="PTHR46244:SF3">
    <property type="entry name" value="PHOSPHOENOLPYRUVATE-PROTEIN PHOSPHOTRANSFERASE"/>
    <property type="match status" value="1"/>
</dbReference>
<comment type="function">
    <text evidence="3 17">General (non sugar-specific) component of the phosphoenolpyruvate-dependent sugar phosphotransferase system (sugar PTS). This major carbohydrate active-transport system catalyzes the phosphorylation of incoming sugar substrates concomitantly with their translocation across the cell membrane. Enzyme I transfers the phosphoryl group from phosphoenolpyruvate (PEP) to the phosphoryl carrier protein (HPr).</text>
</comment>
<evidence type="ECO:0000256" key="10">
    <source>
        <dbReference type="ARBA" id="ARBA00022597"/>
    </source>
</evidence>
<evidence type="ECO:0000256" key="3">
    <source>
        <dbReference type="ARBA" id="ARBA00002728"/>
    </source>
</evidence>
<dbReference type="GO" id="GO:0046872">
    <property type="term" value="F:metal ion binding"/>
    <property type="evidence" value="ECO:0007669"/>
    <property type="project" value="UniProtKB-KW"/>
</dbReference>
<dbReference type="Gene3D" id="1.10.274.10">
    <property type="entry name" value="PtsI, HPr-binding domain"/>
    <property type="match status" value="1"/>
</dbReference>
<dbReference type="PRINTS" id="PR01736">
    <property type="entry name" value="PHPHTRNFRASE"/>
</dbReference>
<evidence type="ECO:0000256" key="8">
    <source>
        <dbReference type="ARBA" id="ARBA00022448"/>
    </source>
</evidence>
<feature type="active site" description="Tele-phosphohistidine intermediate" evidence="18">
    <location>
        <position position="209"/>
    </location>
</feature>
<feature type="binding site" evidence="20">
    <location>
        <position position="482"/>
    </location>
    <ligand>
        <name>Mg(2+)</name>
        <dbReference type="ChEBI" id="CHEBI:18420"/>
    </ligand>
</feature>
<comment type="caution">
    <text evidence="24">The sequence shown here is derived from an EMBL/GenBank/DDBJ whole genome shotgun (WGS) entry which is preliminary data.</text>
</comment>
<evidence type="ECO:0000256" key="17">
    <source>
        <dbReference type="PIRNR" id="PIRNR000732"/>
    </source>
</evidence>
<dbReference type="GO" id="GO:0005737">
    <property type="term" value="C:cytoplasm"/>
    <property type="evidence" value="ECO:0007669"/>
    <property type="project" value="UniProtKB-SubCell"/>
</dbReference>
<feature type="domain" description="PEP-utilising enzyme C-terminal" evidence="22">
    <location>
        <begin position="271"/>
        <end position="568"/>
    </location>
</feature>
<dbReference type="Gene3D" id="3.20.20.60">
    <property type="entry name" value="Phosphoenolpyruvate-binding domains"/>
    <property type="match status" value="1"/>
</dbReference>
<proteinExistence type="inferred from homology"/>
<keyword evidence="10 17" id="KW-0762">Sugar transport</keyword>
<dbReference type="InterPro" id="IPR006318">
    <property type="entry name" value="PTS_EI-like"/>
</dbReference>
<dbReference type="InterPro" id="IPR008731">
    <property type="entry name" value="PTS_EIN"/>
</dbReference>
<dbReference type="GO" id="GO:0009401">
    <property type="term" value="P:phosphoenolpyruvate-dependent sugar phosphotransferase system"/>
    <property type="evidence" value="ECO:0007669"/>
    <property type="project" value="UniProtKB-KW"/>
</dbReference>
<dbReference type="PATRIC" id="fig|762967.3.peg.1772"/>
<evidence type="ECO:0000256" key="7">
    <source>
        <dbReference type="ARBA" id="ARBA00016544"/>
    </source>
</evidence>
<evidence type="ECO:0000256" key="15">
    <source>
        <dbReference type="ARBA" id="ARBA00022842"/>
    </source>
</evidence>
<dbReference type="HOGENOM" id="CLU_007308_7_0_4"/>
<dbReference type="PIRSF" id="PIRSF000732">
    <property type="entry name" value="PTS_enzyme_I"/>
    <property type="match status" value="1"/>
</dbReference>
<dbReference type="InterPro" id="IPR023151">
    <property type="entry name" value="PEP_util_CS"/>
</dbReference>
<evidence type="ECO:0000256" key="18">
    <source>
        <dbReference type="PIRSR" id="PIRSR000732-1"/>
    </source>
</evidence>